<dbReference type="GO" id="GO:0004713">
    <property type="term" value="F:protein tyrosine kinase activity"/>
    <property type="evidence" value="ECO:0007669"/>
    <property type="project" value="TreeGrafter"/>
</dbReference>
<accession>A0A387BFS6</accession>
<evidence type="ECO:0000256" key="5">
    <source>
        <dbReference type="ARBA" id="ARBA00022475"/>
    </source>
</evidence>
<dbReference type="RefSeq" id="WP_120771364.1">
    <property type="nucleotide sequence ID" value="NZ_CP032627.1"/>
</dbReference>
<comment type="subcellular location">
    <subcellularLocation>
        <location evidence="1">Cell membrane</location>
        <topology evidence="1">Multi-pass membrane protein</topology>
    </subcellularLocation>
</comment>
<dbReference type="OrthoDB" id="2360475at2"/>
<dbReference type="Pfam" id="PF13807">
    <property type="entry name" value="GNVR"/>
    <property type="match status" value="1"/>
</dbReference>
<feature type="transmembrane region" description="Helical" evidence="12">
    <location>
        <begin position="22"/>
        <end position="44"/>
    </location>
</feature>
<protein>
    <recommendedName>
        <fullName evidence="4">Capsular polysaccharide biosynthesis protein CpsC</fullName>
    </recommendedName>
</protein>
<evidence type="ECO:0000259" key="13">
    <source>
        <dbReference type="Pfam" id="PF02706"/>
    </source>
</evidence>
<evidence type="ECO:0000313" key="15">
    <source>
        <dbReference type="EMBL" id="AYF99975.1"/>
    </source>
</evidence>
<evidence type="ECO:0000256" key="4">
    <source>
        <dbReference type="ARBA" id="ARBA00020739"/>
    </source>
</evidence>
<dbReference type="GO" id="GO:0045227">
    <property type="term" value="P:capsule polysaccharide biosynthetic process"/>
    <property type="evidence" value="ECO:0007669"/>
    <property type="project" value="UniProtKB-UniPathway"/>
</dbReference>
<dbReference type="PROSITE" id="PS51257">
    <property type="entry name" value="PROKAR_LIPOPROTEIN"/>
    <property type="match status" value="1"/>
</dbReference>
<dbReference type="InterPro" id="IPR032807">
    <property type="entry name" value="GNVR"/>
</dbReference>
<comment type="similarity">
    <text evidence="3">Belongs to the CpsC/CapA family.</text>
</comment>
<evidence type="ECO:0000256" key="3">
    <source>
        <dbReference type="ARBA" id="ARBA00006683"/>
    </source>
</evidence>
<proteinExistence type="inferred from homology"/>
<keyword evidence="10" id="KW-0270">Exopolysaccharide synthesis</keyword>
<keyword evidence="5" id="KW-1003">Cell membrane</keyword>
<name>A0A387BFS6_9LACT</name>
<evidence type="ECO:0000313" key="16">
    <source>
        <dbReference type="Proteomes" id="UP000269374"/>
    </source>
</evidence>
<evidence type="ECO:0000256" key="9">
    <source>
        <dbReference type="ARBA" id="ARBA00023136"/>
    </source>
</evidence>
<evidence type="ECO:0000256" key="6">
    <source>
        <dbReference type="ARBA" id="ARBA00022692"/>
    </source>
</evidence>
<feature type="transmembrane region" description="Helical" evidence="12">
    <location>
        <begin position="173"/>
        <end position="193"/>
    </location>
</feature>
<evidence type="ECO:0000256" key="10">
    <source>
        <dbReference type="ARBA" id="ARBA00023169"/>
    </source>
</evidence>
<comment type="function">
    <text evidence="11">Required for CpsD phosphorylation. Involved in the regulation of capsular polysaccharide biosynthesis. May be part of a complex that directs the coordinated polymerization and export to the cell surface of the capsular polysaccharide.</text>
</comment>
<feature type="domain" description="Polysaccharide chain length determinant N-terminal" evidence="13">
    <location>
        <begin position="9"/>
        <end position="98"/>
    </location>
</feature>
<keyword evidence="9 12" id="KW-0472">Membrane</keyword>
<evidence type="ECO:0000256" key="8">
    <source>
        <dbReference type="ARBA" id="ARBA00022989"/>
    </source>
</evidence>
<evidence type="ECO:0000256" key="7">
    <source>
        <dbReference type="ARBA" id="ARBA00022903"/>
    </source>
</evidence>
<organism evidence="15 16">
    <name type="scientific">Lactococcus allomyrinae</name>
    <dbReference type="NCBI Taxonomy" id="2419773"/>
    <lineage>
        <taxon>Bacteria</taxon>
        <taxon>Bacillati</taxon>
        <taxon>Bacillota</taxon>
        <taxon>Bacilli</taxon>
        <taxon>Lactobacillales</taxon>
        <taxon>Streptococcaceae</taxon>
        <taxon>Lactococcus</taxon>
    </lineage>
</organism>
<dbReference type="Pfam" id="PF02706">
    <property type="entry name" value="Wzz"/>
    <property type="match status" value="1"/>
</dbReference>
<dbReference type="KEGG" id="lact:D7I46_02050"/>
<comment type="pathway">
    <text evidence="2">Capsule biogenesis; capsule polysaccharide biosynthesis.</text>
</comment>
<dbReference type="EMBL" id="CP032627">
    <property type="protein sequence ID" value="AYF99975.1"/>
    <property type="molecule type" value="Genomic_DNA"/>
</dbReference>
<reference evidence="15 16" key="1">
    <citation type="submission" date="2018-09" db="EMBL/GenBank/DDBJ databases">
        <title>Genome sequencing of strain 1JSPR-7.</title>
        <authorList>
            <person name="Heo J."/>
            <person name="Kim S.-J."/>
            <person name="Kwon S.-W."/>
        </authorList>
    </citation>
    <scope>NUCLEOTIDE SEQUENCE [LARGE SCALE GENOMIC DNA]</scope>
    <source>
        <strain evidence="15 16">1JSPR-7</strain>
    </source>
</reference>
<keyword evidence="7" id="KW-0972">Capsule biogenesis/degradation</keyword>
<feature type="domain" description="Tyrosine-protein kinase G-rich" evidence="14">
    <location>
        <begin position="149"/>
        <end position="196"/>
    </location>
</feature>
<gene>
    <name evidence="15" type="ORF">D7I46_02050</name>
</gene>
<evidence type="ECO:0000256" key="2">
    <source>
        <dbReference type="ARBA" id="ARBA00005132"/>
    </source>
</evidence>
<sequence>MKESNEGVVDLRGILSIFRKRLIMIIMSVVIVGCFGAVYTFFIASPVYTASTQLVAKLPTSDSSSVYAGQVTGNIQMVNTINQVIVSPAILDKVKNNLNLNTSLLEHVTATNATNSQVINITVKYNNPYTAQKIADETAKVFSSNAQNILNITNVSVLAGATVDTTPVSPRPLLYIGIAVIIGLVLGFGLALIREAFNNKIVTEQDVEVVGFAVLGTTAFAKAKDFNSSKIAQAENTRAQNPSRTRRGR</sequence>
<evidence type="ECO:0000256" key="1">
    <source>
        <dbReference type="ARBA" id="ARBA00004651"/>
    </source>
</evidence>
<dbReference type="Proteomes" id="UP000269374">
    <property type="component" value="Chromosome"/>
</dbReference>
<dbReference type="PANTHER" id="PTHR32309:SF13">
    <property type="entry name" value="FERRIC ENTEROBACTIN TRANSPORT PROTEIN FEPE"/>
    <property type="match status" value="1"/>
</dbReference>
<dbReference type="PANTHER" id="PTHR32309">
    <property type="entry name" value="TYROSINE-PROTEIN KINASE"/>
    <property type="match status" value="1"/>
</dbReference>
<evidence type="ECO:0000259" key="14">
    <source>
        <dbReference type="Pfam" id="PF13807"/>
    </source>
</evidence>
<evidence type="ECO:0000256" key="11">
    <source>
        <dbReference type="ARBA" id="ARBA00045736"/>
    </source>
</evidence>
<dbReference type="GO" id="GO:0005886">
    <property type="term" value="C:plasma membrane"/>
    <property type="evidence" value="ECO:0007669"/>
    <property type="project" value="UniProtKB-SubCell"/>
</dbReference>
<dbReference type="InterPro" id="IPR003856">
    <property type="entry name" value="LPS_length_determ_N"/>
</dbReference>
<keyword evidence="16" id="KW-1185">Reference proteome</keyword>
<dbReference type="AlphaFoldDB" id="A0A387BFS6"/>
<dbReference type="UniPathway" id="UPA00934"/>
<keyword evidence="8 12" id="KW-1133">Transmembrane helix</keyword>
<evidence type="ECO:0000256" key="12">
    <source>
        <dbReference type="SAM" id="Phobius"/>
    </source>
</evidence>
<dbReference type="InterPro" id="IPR050445">
    <property type="entry name" value="Bact_polysacc_biosynth/exp"/>
</dbReference>
<keyword evidence="6 12" id="KW-0812">Transmembrane</keyword>